<reference evidence="2 3" key="1">
    <citation type="submission" date="2019-02" db="EMBL/GenBank/DDBJ databases">
        <title>Deep-cultivation of Planctomycetes and their phenomic and genomic characterization uncovers novel biology.</title>
        <authorList>
            <person name="Wiegand S."/>
            <person name="Jogler M."/>
            <person name="Boedeker C."/>
            <person name="Pinto D."/>
            <person name="Vollmers J."/>
            <person name="Rivas-Marin E."/>
            <person name="Kohn T."/>
            <person name="Peeters S.H."/>
            <person name="Heuer A."/>
            <person name="Rast P."/>
            <person name="Oberbeckmann S."/>
            <person name="Bunk B."/>
            <person name="Jeske O."/>
            <person name="Meyerdierks A."/>
            <person name="Storesund J.E."/>
            <person name="Kallscheuer N."/>
            <person name="Luecker S."/>
            <person name="Lage O.M."/>
            <person name="Pohl T."/>
            <person name="Merkel B.J."/>
            <person name="Hornburger P."/>
            <person name="Mueller R.-W."/>
            <person name="Bruemmer F."/>
            <person name="Labrenz M."/>
            <person name="Spormann A.M."/>
            <person name="Op den Camp H."/>
            <person name="Overmann J."/>
            <person name="Amann R."/>
            <person name="Jetten M.S.M."/>
            <person name="Mascher T."/>
            <person name="Medema M.H."/>
            <person name="Devos D.P."/>
            <person name="Kaster A.-K."/>
            <person name="Ovreas L."/>
            <person name="Rohde M."/>
            <person name="Galperin M.Y."/>
            <person name="Jogler C."/>
        </authorList>
    </citation>
    <scope>NUCLEOTIDE SEQUENCE [LARGE SCALE GENOMIC DNA]</scope>
    <source>
        <strain evidence="2 3">TBK1r</strain>
    </source>
</reference>
<dbReference type="InterPro" id="IPR052562">
    <property type="entry name" value="Ketohexokinase-related"/>
</dbReference>
<dbReference type="PANTHER" id="PTHR42774:SF3">
    <property type="entry name" value="KETOHEXOKINASE"/>
    <property type="match status" value="1"/>
</dbReference>
<dbReference type="EC" id="2.7.1.-" evidence="2"/>
<proteinExistence type="predicted"/>
<feature type="domain" description="Carbohydrate kinase PfkB" evidence="1">
    <location>
        <begin position="19"/>
        <end position="296"/>
    </location>
</feature>
<evidence type="ECO:0000313" key="2">
    <source>
        <dbReference type="EMBL" id="QDV81961.1"/>
    </source>
</evidence>
<evidence type="ECO:0000259" key="1">
    <source>
        <dbReference type="Pfam" id="PF00294"/>
    </source>
</evidence>
<dbReference type="Gene3D" id="3.40.1190.20">
    <property type="match status" value="1"/>
</dbReference>
<keyword evidence="3" id="KW-1185">Reference proteome</keyword>
<dbReference type="PANTHER" id="PTHR42774">
    <property type="entry name" value="PHOSPHOTRANSFERASE SYSTEM TRANSPORT PROTEIN"/>
    <property type="match status" value="1"/>
</dbReference>
<protein>
    <submittedName>
        <fullName evidence="2">Sugar kinase YdjH</fullName>
        <ecNumber evidence="2">2.7.1.-</ecNumber>
    </submittedName>
</protein>
<evidence type="ECO:0000313" key="3">
    <source>
        <dbReference type="Proteomes" id="UP000318081"/>
    </source>
</evidence>
<dbReference type="SUPFAM" id="SSF53613">
    <property type="entry name" value="Ribokinase-like"/>
    <property type="match status" value="1"/>
</dbReference>
<gene>
    <name evidence="2" type="primary">ydjH</name>
    <name evidence="2" type="ORF">TBK1r_08860</name>
</gene>
<dbReference type="InterPro" id="IPR029056">
    <property type="entry name" value="Ribokinase-like"/>
</dbReference>
<keyword evidence="2" id="KW-0418">Kinase</keyword>
<dbReference type="EMBL" id="CP036432">
    <property type="protein sequence ID" value="QDV81961.1"/>
    <property type="molecule type" value="Genomic_DNA"/>
</dbReference>
<sequence>MSHRIDIVGIGVSVWDSLMLVDSLPQPGSVVQAERHVEGIGGGITVAMATAARLGSKTALIDSLGDDPAGIRIHQTLGAEGIDTQAVARHAGLTSSAASIWSERRSAERTIVFSPGSACERLQWTPQIEQLISQSKILHFNGRHGEICLRAIRVAKECGVKISFDGGAYRYRAEILPMLRAADFAILARQFAEAHVRLPADSLRRLPAIELAESLMEELDCEIVAVTDGPAGSDWVTRDRASFHQSAVSPELAVDTTGCGDTFHGAFLHGYARGQEIRQAAELAAQVASENARRLGGLAFATSP</sequence>
<dbReference type="RefSeq" id="WP_145207680.1">
    <property type="nucleotide sequence ID" value="NZ_CP036432.1"/>
</dbReference>
<accession>A0ABX5XMW6</accession>
<keyword evidence="2" id="KW-0808">Transferase</keyword>
<name>A0ABX5XMW6_9BACT</name>
<dbReference type="InterPro" id="IPR011611">
    <property type="entry name" value="PfkB_dom"/>
</dbReference>
<organism evidence="2 3">
    <name type="scientific">Stieleria magnilauensis</name>
    <dbReference type="NCBI Taxonomy" id="2527963"/>
    <lineage>
        <taxon>Bacteria</taxon>
        <taxon>Pseudomonadati</taxon>
        <taxon>Planctomycetota</taxon>
        <taxon>Planctomycetia</taxon>
        <taxon>Pirellulales</taxon>
        <taxon>Pirellulaceae</taxon>
        <taxon>Stieleria</taxon>
    </lineage>
</organism>
<dbReference type="GO" id="GO:0016301">
    <property type="term" value="F:kinase activity"/>
    <property type="evidence" value="ECO:0007669"/>
    <property type="project" value="UniProtKB-KW"/>
</dbReference>
<dbReference type="Pfam" id="PF00294">
    <property type="entry name" value="PfkB"/>
    <property type="match status" value="1"/>
</dbReference>
<dbReference type="Proteomes" id="UP000318081">
    <property type="component" value="Chromosome"/>
</dbReference>